<sequence>MINKIKGVVTGVYKIEDVITGEVYVGSAKGIAKRWSNNMARLRKGTHPYFQEAWNDDPNRIKFEILEVVANSISDEDLAELEMDYFNYVKRVDGWTLVNKQQHKAGRHKVADTSKMKQSQAGIRNGNAKIKSEDDVRYIRETYNSADHGVKRDVANELAEKYMVSVGHIIKIANGQKMRGVE</sequence>
<comment type="caution">
    <text evidence="1">The sequence shown here is derived from an EMBL/GenBank/DDBJ whole genome shotgun (WGS) entry which is preliminary data.</text>
</comment>
<keyword evidence="1" id="KW-0255">Endonuclease</keyword>
<gene>
    <name evidence="1" type="ORF">PBV87_11580</name>
</gene>
<protein>
    <submittedName>
        <fullName evidence="1">Endonuclease</fullName>
    </submittedName>
</protein>
<dbReference type="SUPFAM" id="SSF82771">
    <property type="entry name" value="GIY-YIG endonuclease"/>
    <property type="match status" value="1"/>
</dbReference>
<reference evidence="1" key="1">
    <citation type="journal article" date="2023" name="Int. J. Syst. Evol. Microbiol.">
        <title>&lt;i&gt;Holtiella tumoricola&lt;/i&gt; gen. nov. sp. nov., isolated from a human clinical sample.</title>
        <authorList>
            <person name="Allen-Vercoe E."/>
            <person name="Daigneault M.C."/>
            <person name="Vancuren S.J."/>
            <person name="Cochrane K."/>
            <person name="O'Neal L.L."/>
            <person name="Sankaranarayanan K."/>
            <person name="Lawson P.A."/>
        </authorList>
    </citation>
    <scope>NUCLEOTIDE SEQUENCE</scope>
    <source>
        <strain evidence="1">CC70A</strain>
    </source>
</reference>
<dbReference type="InterPro" id="IPR035901">
    <property type="entry name" value="GIY-YIG_endonuc_sf"/>
</dbReference>
<keyword evidence="1" id="KW-0540">Nuclease</keyword>
<dbReference type="GO" id="GO:0004519">
    <property type="term" value="F:endonuclease activity"/>
    <property type="evidence" value="ECO:0007669"/>
    <property type="project" value="UniProtKB-KW"/>
</dbReference>
<dbReference type="RefSeq" id="WP_271012399.1">
    <property type="nucleotide sequence ID" value="NZ_JAQIFT010000045.1"/>
</dbReference>
<evidence type="ECO:0000313" key="2">
    <source>
        <dbReference type="Proteomes" id="UP001169242"/>
    </source>
</evidence>
<dbReference type="EMBL" id="JAQIFT010000045">
    <property type="protein sequence ID" value="MDA3732124.1"/>
    <property type="molecule type" value="Genomic_DNA"/>
</dbReference>
<proteinExistence type="predicted"/>
<name>A0AA42J136_9FIRM</name>
<dbReference type="Gene3D" id="3.40.1440.10">
    <property type="entry name" value="GIY-YIG endonuclease"/>
    <property type="match status" value="1"/>
</dbReference>
<keyword evidence="2" id="KW-1185">Reference proteome</keyword>
<keyword evidence="1" id="KW-0378">Hydrolase</keyword>
<dbReference type="AlphaFoldDB" id="A0AA42J136"/>
<evidence type="ECO:0000313" key="1">
    <source>
        <dbReference type="EMBL" id="MDA3732124.1"/>
    </source>
</evidence>
<dbReference type="Proteomes" id="UP001169242">
    <property type="component" value="Unassembled WGS sequence"/>
</dbReference>
<organism evidence="1 2">
    <name type="scientific">Holtiella tumoricola</name>
    <dbReference type="NCBI Taxonomy" id="3018743"/>
    <lineage>
        <taxon>Bacteria</taxon>
        <taxon>Bacillati</taxon>
        <taxon>Bacillota</taxon>
        <taxon>Clostridia</taxon>
        <taxon>Lachnospirales</taxon>
        <taxon>Cellulosilyticaceae</taxon>
        <taxon>Holtiella</taxon>
    </lineage>
</organism>
<accession>A0AA42J136</accession>